<name>A0A382NT84_9ZZZZ</name>
<dbReference type="AlphaFoldDB" id="A0A382NT84"/>
<accession>A0A382NT84</accession>
<organism evidence="1">
    <name type="scientific">marine metagenome</name>
    <dbReference type="NCBI Taxonomy" id="408172"/>
    <lineage>
        <taxon>unclassified sequences</taxon>
        <taxon>metagenomes</taxon>
        <taxon>ecological metagenomes</taxon>
    </lineage>
</organism>
<sequence length="54" mass="6469">MTEWKKGISDKEIEKTDKMIDDLIDMIDDKRDDLSLDFITNLTKYFKNLLKSEK</sequence>
<proteinExistence type="predicted"/>
<reference evidence="1" key="1">
    <citation type="submission" date="2018-05" db="EMBL/GenBank/DDBJ databases">
        <authorList>
            <person name="Lanie J.A."/>
            <person name="Ng W.-L."/>
            <person name="Kazmierczak K.M."/>
            <person name="Andrzejewski T.M."/>
            <person name="Davidsen T.M."/>
            <person name="Wayne K.J."/>
            <person name="Tettelin H."/>
            <person name="Glass J.I."/>
            <person name="Rusch D."/>
            <person name="Podicherti R."/>
            <person name="Tsui H.-C.T."/>
            <person name="Winkler M.E."/>
        </authorList>
    </citation>
    <scope>NUCLEOTIDE SEQUENCE</scope>
</reference>
<evidence type="ECO:0000313" key="1">
    <source>
        <dbReference type="EMBL" id="SVC63850.1"/>
    </source>
</evidence>
<gene>
    <name evidence="1" type="ORF">METZ01_LOCUS316704</name>
</gene>
<dbReference type="EMBL" id="UINC01102322">
    <property type="protein sequence ID" value="SVC63850.1"/>
    <property type="molecule type" value="Genomic_DNA"/>
</dbReference>
<protein>
    <submittedName>
        <fullName evidence="1">Uncharacterized protein</fullName>
    </submittedName>
</protein>